<dbReference type="GO" id="GO:0032259">
    <property type="term" value="P:methylation"/>
    <property type="evidence" value="ECO:0007669"/>
    <property type="project" value="UniProtKB-KW"/>
</dbReference>
<dbReference type="GO" id="GO:0008757">
    <property type="term" value="F:S-adenosylmethionine-dependent methyltransferase activity"/>
    <property type="evidence" value="ECO:0007669"/>
    <property type="project" value="InterPro"/>
</dbReference>
<sequence length="272" mass="29001">MAGSPPRTSPVDLARRAVRRTLSGSVRAAATPVRALARAGRDDADPRWAGTAWIWQPGWGKGCHDRLYRSANPYGIDGNAYEQQKYDRVLDALAGRRFGRVLEVGCGEGDLSERLAGVTDELVGVDISDAAVARARTRVPSATFETRTLPGAMPEGTFDLIVCTDVLYYWEPVTLRVGVARLLERLRPGGVLLAYHYRGDFGQIGSADAVHALLRGHTGTRGTVSEDCDGVGPGGVGALFDVVTVPAAVPTVAVPGQRVGTVDLPRRVDAGW</sequence>
<dbReference type="SUPFAM" id="SSF53335">
    <property type="entry name" value="S-adenosyl-L-methionine-dependent methyltransferases"/>
    <property type="match status" value="1"/>
</dbReference>
<evidence type="ECO:0000313" key="5">
    <source>
        <dbReference type="Proteomes" id="UP000291591"/>
    </source>
</evidence>
<dbReference type="CDD" id="cd02440">
    <property type="entry name" value="AdoMet_MTases"/>
    <property type="match status" value="1"/>
</dbReference>
<dbReference type="RefSeq" id="WP_130293197.1">
    <property type="nucleotide sequence ID" value="NZ_SHKL01000001.1"/>
</dbReference>
<dbReference type="PANTHER" id="PTHR43464">
    <property type="entry name" value="METHYLTRANSFERASE"/>
    <property type="match status" value="1"/>
</dbReference>
<dbReference type="InterPro" id="IPR008715">
    <property type="entry name" value="SAM-MeTfrase_NodS-like"/>
</dbReference>
<dbReference type="GO" id="GO:0009312">
    <property type="term" value="P:oligosaccharide biosynthetic process"/>
    <property type="evidence" value="ECO:0007669"/>
    <property type="project" value="InterPro"/>
</dbReference>
<proteinExistence type="predicted"/>
<keyword evidence="1" id="KW-0489">Methyltransferase</keyword>
<gene>
    <name evidence="4" type="ORF">EV383_5941</name>
</gene>
<comment type="caution">
    <text evidence="4">The sequence shown here is derived from an EMBL/GenBank/DDBJ whole genome shotgun (WGS) entry which is preliminary data.</text>
</comment>
<dbReference type="Proteomes" id="UP000291591">
    <property type="component" value="Unassembled WGS sequence"/>
</dbReference>
<dbReference type="Pfam" id="PF05401">
    <property type="entry name" value="NodS"/>
    <property type="match status" value="1"/>
</dbReference>
<dbReference type="EMBL" id="SHKL01000001">
    <property type="protein sequence ID" value="RZT88987.1"/>
    <property type="molecule type" value="Genomic_DNA"/>
</dbReference>
<evidence type="ECO:0000313" key="4">
    <source>
        <dbReference type="EMBL" id="RZT88987.1"/>
    </source>
</evidence>
<dbReference type="PANTHER" id="PTHR43464:SF19">
    <property type="entry name" value="UBIQUINONE BIOSYNTHESIS O-METHYLTRANSFERASE, MITOCHONDRIAL"/>
    <property type="match status" value="1"/>
</dbReference>
<dbReference type="Gene3D" id="3.40.50.150">
    <property type="entry name" value="Vaccinia Virus protein VP39"/>
    <property type="match status" value="1"/>
</dbReference>
<protein>
    <submittedName>
        <fullName evidence="4">Nodulation protein S (NodS)</fullName>
    </submittedName>
</protein>
<organism evidence="4 5">
    <name type="scientific">Pseudonocardia sediminis</name>
    <dbReference type="NCBI Taxonomy" id="1397368"/>
    <lineage>
        <taxon>Bacteria</taxon>
        <taxon>Bacillati</taxon>
        <taxon>Actinomycetota</taxon>
        <taxon>Actinomycetes</taxon>
        <taxon>Pseudonocardiales</taxon>
        <taxon>Pseudonocardiaceae</taxon>
        <taxon>Pseudonocardia</taxon>
    </lineage>
</organism>
<dbReference type="OrthoDB" id="6064711at2"/>
<keyword evidence="5" id="KW-1185">Reference proteome</keyword>
<name>A0A4Q7V315_PSEST</name>
<evidence type="ECO:0000256" key="1">
    <source>
        <dbReference type="ARBA" id="ARBA00022603"/>
    </source>
</evidence>
<dbReference type="AlphaFoldDB" id="A0A4Q7V315"/>
<dbReference type="InterPro" id="IPR029063">
    <property type="entry name" value="SAM-dependent_MTases_sf"/>
</dbReference>
<keyword evidence="2" id="KW-0808">Transferase</keyword>
<evidence type="ECO:0000256" key="3">
    <source>
        <dbReference type="ARBA" id="ARBA00022691"/>
    </source>
</evidence>
<accession>A0A4Q7V315</accession>
<reference evidence="4 5" key="1">
    <citation type="submission" date="2019-02" db="EMBL/GenBank/DDBJ databases">
        <title>Sequencing the genomes of 1000 actinobacteria strains.</title>
        <authorList>
            <person name="Klenk H.-P."/>
        </authorList>
    </citation>
    <scope>NUCLEOTIDE SEQUENCE [LARGE SCALE GENOMIC DNA]</scope>
    <source>
        <strain evidence="4 5">DSM 45779</strain>
    </source>
</reference>
<keyword evidence="3" id="KW-0949">S-adenosyl-L-methionine</keyword>
<evidence type="ECO:0000256" key="2">
    <source>
        <dbReference type="ARBA" id="ARBA00022679"/>
    </source>
</evidence>